<reference evidence="3 4" key="1">
    <citation type="submission" date="2020-04" db="EMBL/GenBank/DDBJ databases">
        <title>Perkinsus olseni comparative genomics.</title>
        <authorList>
            <person name="Bogema D.R."/>
        </authorList>
    </citation>
    <scope>NUCLEOTIDE SEQUENCE [LARGE SCALE GENOMIC DNA]</scope>
    <source>
        <strain evidence="3 4">ATCC PRA-207</strain>
    </source>
</reference>
<feature type="region of interest" description="Disordered" evidence="2">
    <location>
        <begin position="1"/>
        <end position="138"/>
    </location>
</feature>
<dbReference type="EMBL" id="JABANO010006271">
    <property type="protein sequence ID" value="KAF4752094.1"/>
    <property type="molecule type" value="Genomic_DNA"/>
</dbReference>
<feature type="region of interest" description="Disordered" evidence="2">
    <location>
        <begin position="531"/>
        <end position="556"/>
    </location>
</feature>
<feature type="region of interest" description="Disordered" evidence="2">
    <location>
        <begin position="573"/>
        <end position="616"/>
    </location>
</feature>
<name>A0A7J6U323_PEROL</name>
<feature type="coiled-coil region" evidence="1">
    <location>
        <begin position="168"/>
        <end position="223"/>
    </location>
</feature>
<comment type="caution">
    <text evidence="3">The sequence shown here is derived from an EMBL/GenBank/DDBJ whole genome shotgun (WGS) entry which is preliminary data.</text>
</comment>
<dbReference type="Proteomes" id="UP000553632">
    <property type="component" value="Unassembled WGS sequence"/>
</dbReference>
<feature type="compositionally biased region" description="Polar residues" evidence="2">
    <location>
        <begin position="245"/>
        <end position="260"/>
    </location>
</feature>
<protein>
    <submittedName>
        <fullName evidence="3">Uncharacterized protein</fullName>
    </submittedName>
</protein>
<feature type="compositionally biased region" description="Low complexity" evidence="2">
    <location>
        <begin position="1"/>
        <end position="18"/>
    </location>
</feature>
<evidence type="ECO:0000256" key="2">
    <source>
        <dbReference type="SAM" id="MobiDB-lite"/>
    </source>
</evidence>
<accession>A0A7J6U323</accession>
<proteinExistence type="predicted"/>
<feature type="compositionally biased region" description="Basic and acidic residues" evidence="2">
    <location>
        <begin position="231"/>
        <end position="244"/>
    </location>
</feature>
<gene>
    <name evidence="3" type="ORF">FOZ63_017335</name>
</gene>
<feature type="region of interest" description="Disordered" evidence="2">
    <location>
        <begin position="492"/>
        <end position="512"/>
    </location>
</feature>
<feature type="compositionally biased region" description="Low complexity" evidence="2">
    <location>
        <begin position="534"/>
        <end position="556"/>
    </location>
</feature>
<dbReference type="AlphaFoldDB" id="A0A7J6U323"/>
<organism evidence="3 4">
    <name type="scientific">Perkinsus olseni</name>
    <name type="common">Perkinsus atlanticus</name>
    <dbReference type="NCBI Taxonomy" id="32597"/>
    <lineage>
        <taxon>Eukaryota</taxon>
        <taxon>Sar</taxon>
        <taxon>Alveolata</taxon>
        <taxon>Perkinsozoa</taxon>
        <taxon>Perkinsea</taxon>
        <taxon>Perkinsida</taxon>
        <taxon>Perkinsidae</taxon>
        <taxon>Perkinsus</taxon>
    </lineage>
</organism>
<evidence type="ECO:0000313" key="3">
    <source>
        <dbReference type="EMBL" id="KAF4752094.1"/>
    </source>
</evidence>
<feature type="coiled-coil region" evidence="1">
    <location>
        <begin position="324"/>
        <end position="387"/>
    </location>
</feature>
<feature type="region of interest" description="Disordered" evidence="2">
    <location>
        <begin position="231"/>
        <end position="268"/>
    </location>
</feature>
<sequence>MTGPTDTPTSPASPTSSDQLLREILQEELPILPSEGEIGQTASPLESQEKEGQGIQSGSTCGYPGGAPGTSSDPLGVPSMISSPASTPGGRRAPRRSRRSLEPLVPSFVQPPSSEPPLRSSSPSILRRDDGTAASDSSATLELHNQLALTRTRCQELEHAEKIQSADISSLRASNMALRAEVNSAQRQVAMSDEEVRSLRKRLDSTSRSLADLKAANAALEAQNSVLLHSRSEDVERVRQEDRMTSTSDRPVAATQSGVQTDPLDDQESRQLRIIDDLKRKLVDRQEQYVIRFWPGIDFLNRHAAAVSDGEGSGDGGELWLKVLAHLDGRIRELEEENRTFRNREDRVRHLQRTAACKVDGTTVQTVNELQQQLRIKSDLIESLVKRQANTAIVDAEFSRGDQKSLRALLLQPVTDEDADSDSSIPRLIEFASMLTYERERRRLLEALLEKQIAATGRATAECDSLKASEASLLADFRSLASQALGIVRCVEGTHRPQHGGEKGRRTRTEAEGAKALQSLQRQLSRVVQRVDARGSSSLGSRGSFPSSGSGPSLLGSRLTSARASYAVSRTVTSLSVSGSREGDPDLGVAQRTSLKTASSASPARPKRATVGGSLNRRSWSSASEMFRAF</sequence>
<evidence type="ECO:0000313" key="4">
    <source>
        <dbReference type="Proteomes" id="UP000553632"/>
    </source>
</evidence>
<keyword evidence="1" id="KW-0175">Coiled coil</keyword>
<evidence type="ECO:0000256" key="1">
    <source>
        <dbReference type="SAM" id="Coils"/>
    </source>
</evidence>
<keyword evidence="4" id="KW-1185">Reference proteome</keyword>